<keyword evidence="6 7" id="KW-0472">Membrane</keyword>
<evidence type="ECO:0000256" key="3">
    <source>
        <dbReference type="ARBA" id="ARBA00022692"/>
    </source>
</evidence>
<evidence type="ECO:0000256" key="4">
    <source>
        <dbReference type="ARBA" id="ARBA00022970"/>
    </source>
</evidence>
<sequence>MSFTYSTAGHGLGIGKVAEHGRFDGILSGISIGTRTRAGTVTGMHKIWRILQALGAIAFAYSYSVILIEIQDTVKSPPAEYKTMKRATLFSIIVTTVFYLLCGSFGYAAFGDLSPGILLTGFRFYNPYWLLDIANLAVVVHLIGAYQCPKSDFVMSEHEIPIPFAGTYRLNLFCLVWRTIFVAITTLIAMLMPFFNDVVGFLGAIGFWPLTVYFPIEMYISQKNIGRGTSRWLALKMISVAAAVGSVAGGFLDLQT</sequence>
<evidence type="ECO:0000313" key="10">
    <source>
        <dbReference type="Proteomes" id="UP000436088"/>
    </source>
</evidence>
<comment type="caution">
    <text evidence="9">The sequence shown here is derived from an EMBL/GenBank/DDBJ whole genome shotgun (WGS) entry which is preliminary data.</text>
</comment>
<dbReference type="Proteomes" id="UP000436088">
    <property type="component" value="Unassembled WGS sequence"/>
</dbReference>
<feature type="transmembrane region" description="Helical" evidence="7">
    <location>
        <begin position="198"/>
        <end position="220"/>
    </location>
</feature>
<name>A0A6A3C640_HIBSY</name>
<organism evidence="9 10">
    <name type="scientific">Hibiscus syriacus</name>
    <name type="common">Rose of Sharon</name>
    <dbReference type="NCBI Taxonomy" id="106335"/>
    <lineage>
        <taxon>Eukaryota</taxon>
        <taxon>Viridiplantae</taxon>
        <taxon>Streptophyta</taxon>
        <taxon>Embryophyta</taxon>
        <taxon>Tracheophyta</taxon>
        <taxon>Spermatophyta</taxon>
        <taxon>Magnoliopsida</taxon>
        <taxon>eudicotyledons</taxon>
        <taxon>Gunneridae</taxon>
        <taxon>Pentapetalae</taxon>
        <taxon>rosids</taxon>
        <taxon>malvids</taxon>
        <taxon>Malvales</taxon>
        <taxon>Malvaceae</taxon>
        <taxon>Malvoideae</taxon>
        <taxon>Hibiscus</taxon>
    </lineage>
</organism>
<keyword evidence="2" id="KW-0813">Transport</keyword>
<feature type="transmembrane region" description="Helical" evidence="7">
    <location>
        <begin position="47"/>
        <end position="68"/>
    </location>
</feature>
<evidence type="ECO:0000256" key="6">
    <source>
        <dbReference type="ARBA" id="ARBA00023136"/>
    </source>
</evidence>
<evidence type="ECO:0000256" key="7">
    <source>
        <dbReference type="SAM" id="Phobius"/>
    </source>
</evidence>
<comment type="subcellular location">
    <subcellularLocation>
        <location evidence="1">Membrane</location>
    </subcellularLocation>
</comment>
<keyword evidence="4" id="KW-0029">Amino-acid transport</keyword>
<evidence type="ECO:0000259" key="8">
    <source>
        <dbReference type="Pfam" id="PF01490"/>
    </source>
</evidence>
<protein>
    <submittedName>
        <fullName evidence="9">Amino acid permease 2</fullName>
    </submittedName>
</protein>
<dbReference type="GO" id="GO:0016020">
    <property type="term" value="C:membrane"/>
    <property type="evidence" value="ECO:0007669"/>
    <property type="project" value="UniProtKB-SubCell"/>
</dbReference>
<keyword evidence="10" id="KW-1185">Reference proteome</keyword>
<evidence type="ECO:0000256" key="5">
    <source>
        <dbReference type="ARBA" id="ARBA00022989"/>
    </source>
</evidence>
<accession>A0A6A3C640</accession>
<gene>
    <name evidence="9" type="ORF">F3Y22_tig00009942pilonHSYRG00109</name>
</gene>
<dbReference type="PANTHER" id="PTHR48017">
    <property type="entry name" value="OS05G0424000 PROTEIN-RELATED"/>
    <property type="match status" value="1"/>
</dbReference>
<proteinExistence type="predicted"/>
<feature type="transmembrane region" description="Helical" evidence="7">
    <location>
        <begin position="128"/>
        <end position="149"/>
    </location>
</feature>
<dbReference type="Pfam" id="PF01490">
    <property type="entry name" value="Aa_trans"/>
    <property type="match status" value="1"/>
</dbReference>
<dbReference type="GO" id="GO:0006865">
    <property type="term" value="P:amino acid transport"/>
    <property type="evidence" value="ECO:0007669"/>
    <property type="project" value="UniProtKB-KW"/>
</dbReference>
<keyword evidence="3 7" id="KW-0812">Transmembrane</keyword>
<feature type="transmembrane region" description="Helical" evidence="7">
    <location>
        <begin position="170"/>
        <end position="192"/>
    </location>
</feature>
<feature type="transmembrane region" description="Helical" evidence="7">
    <location>
        <begin position="89"/>
        <end position="108"/>
    </location>
</feature>
<feature type="domain" description="Amino acid transporter transmembrane" evidence="8">
    <location>
        <begin position="40"/>
        <end position="249"/>
    </location>
</feature>
<evidence type="ECO:0000256" key="2">
    <source>
        <dbReference type="ARBA" id="ARBA00022448"/>
    </source>
</evidence>
<dbReference type="AlphaFoldDB" id="A0A6A3C640"/>
<dbReference type="InterPro" id="IPR013057">
    <property type="entry name" value="AA_transpt_TM"/>
</dbReference>
<feature type="transmembrane region" description="Helical" evidence="7">
    <location>
        <begin position="232"/>
        <end position="252"/>
    </location>
</feature>
<dbReference type="EMBL" id="VEPZ02000454">
    <property type="protein sequence ID" value="KAE8724705.1"/>
    <property type="molecule type" value="Genomic_DNA"/>
</dbReference>
<evidence type="ECO:0000256" key="1">
    <source>
        <dbReference type="ARBA" id="ARBA00004370"/>
    </source>
</evidence>
<evidence type="ECO:0000313" key="9">
    <source>
        <dbReference type="EMBL" id="KAE8724705.1"/>
    </source>
</evidence>
<reference evidence="9" key="1">
    <citation type="submission" date="2019-09" db="EMBL/GenBank/DDBJ databases">
        <title>Draft genome information of white flower Hibiscus syriacus.</title>
        <authorList>
            <person name="Kim Y.-M."/>
        </authorList>
    </citation>
    <scope>NUCLEOTIDE SEQUENCE [LARGE SCALE GENOMIC DNA]</scope>
    <source>
        <strain evidence="9">YM2019G1</strain>
    </source>
</reference>
<keyword evidence="5 7" id="KW-1133">Transmembrane helix</keyword>